<dbReference type="InterPro" id="IPR033690">
    <property type="entry name" value="Adenylat_kinase_CS"/>
</dbReference>
<dbReference type="Gene3D" id="3.40.50.300">
    <property type="entry name" value="P-loop containing nucleotide triphosphate hydrolases"/>
    <property type="match status" value="1"/>
</dbReference>
<dbReference type="Proteomes" id="UP001642464">
    <property type="component" value="Unassembled WGS sequence"/>
</dbReference>
<dbReference type="GO" id="GO:0016301">
    <property type="term" value="F:kinase activity"/>
    <property type="evidence" value="ECO:0007669"/>
    <property type="project" value="UniProtKB-KW"/>
</dbReference>
<evidence type="ECO:0000259" key="5">
    <source>
        <dbReference type="Pfam" id="PF05191"/>
    </source>
</evidence>
<evidence type="ECO:0000256" key="2">
    <source>
        <dbReference type="ARBA" id="ARBA00022679"/>
    </source>
</evidence>
<dbReference type="SUPFAM" id="SSF57774">
    <property type="entry name" value="Microbial and mitochondrial ADK, insert 'zinc finger' domain"/>
    <property type="match status" value="1"/>
</dbReference>
<evidence type="ECO:0000256" key="1">
    <source>
        <dbReference type="ARBA" id="ARBA00007220"/>
    </source>
</evidence>
<evidence type="ECO:0000313" key="6">
    <source>
        <dbReference type="EMBL" id="CAK9048763.1"/>
    </source>
</evidence>
<dbReference type="InterPro" id="IPR007862">
    <property type="entry name" value="Adenylate_kinase_lid-dom"/>
</dbReference>
<dbReference type="SUPFAM" id="SSF52540">
    <property type="entry name" value="P-loop containing nucleoside triphosphate hydrolases"/>
    <property type="match status" value="1"/>
</dbReference>
<dbReference type="HAMAP" id="MF_00235">
    <property type="entry name" value="Adenylate_kinase_Adk"/>
    <property type="match status" value="1"/>
</dbReference>
<dbReference type="InterPro" id="IPR000850">
    <property type="entry name" value="Adenylat/UMP-CMP_kin"/>
</dbReference>
<comment type="caution">
    <text evidence="6">The sequence shown here is derived from an EMBL/GenBank/DDBJ whole genome shotgun (WGS) entry which is preliminary data.</text>
</comment>
<dbReference type="PROSITE" id="PS00113">
    <property type="entry name" value="ADENYLATE_KINASE"/>
    <property type="match status" value="1"/>
</dbReference>
<feature type="domain" description="Adenylate kinase active site lid" evidence="5">
    <location>
        <begin position="195"/>
        <end position="227"/>
    </location>
</feature>
<dbReference type="CDD" id="cd01428">
    <property type="entry name" value="ADK"/>
    <property type="match status" value="1"/>
</dbReference>
<comment type="similarity">
    <text evidence="1">Belongs to the adenylate kinase family.</text>
</comment>
<gene>
    <name evidence="6" type="ORF">SCF082_LOCUS27117</name>
</gene>
<evidence type="ECO:0000313" key="7">
    <source>
        <dbReference type="Proteomes" id="UP001642464"/>
    </source>
</evidence>
<organism evidence="6 7">
    <name type="scientific">Durusdinium trenchii</name>
    <dbReference type="NCBI Taxonomy" id="1381693"/>
    <lineage>
        <taxon>Eukaryota</taxon>
        <taxon>Sar</taxon>
        <taxon>Alveolata</taxon>
        <taxon>Dinophyceae</taxon>
        <taxon>Suessiales</taxon>
        <taxon>Symbiodiniaceae</taxon>
        <taxon>Durusdinium</taxon>
    </lineage>
</organism>
<dbReference type="PANTHER" id="PTHR23359">
    <property type="entry name" value="NUCLEOTIDE KINASE"/>
    <property type="match status" value="1"/>
</dbReference>
<dbReference type="InterPro" id="IPR036193">
    <property type="entry name" value="ADK_active_lid_dom_sf"/>
</dbReference>
<name>A0ABP0MB97_9DINO</name>
<dbReference type="EMBL" id="CAXAMM010020835">
    <property type="protein sequence ID" value="CAK9048763.1"/>
    <property type="molecule type" value="Genomic_DNA"/>
</dbReference>
<protein>
    <submittedName>
        <fullName evidence="6">Adenylate kinase (ATP-AMP transphosphorylase) (ATP:AMP phosphotransferase) (Adenylate kinase cytosolic and mitochondrial) (Adenylate monophosphate kinase)</fullName>
    </submittedName>
</protein>
<accession>A0ABP0MB97</accession>
<reference evidence="6 7" key="1">
    <citation type="submission" date="2024-02" db="EMBL/GenBank/DDBJ databases">
        <authorList>
            <person name="Chen Y."/>
            <person name="Shah S."/>
            <person name="Dougan E. K."/>
            <person name="Thang M."/>
            <person name="Chan C."/>
        </authorList>
    </citation>
    <scope>NUCLEOTIDE SEQUENCE [LARGE SCALE GENOMIC DNA]</scope>
</reference>
<evidence type="ECO:0000256" key="4">
    <source>
        <dbReference type="ARBA" id="ARBA00022777"/>
    </source>
</evidence>
<keyword evidence="2" id="KW-0808">Transferase</keyword>
<dbReference type="Pfam" id="PF05191">
    <property type="entry name" value="ADK_lid"/>
    <property type="match status" value="1"/>
</dbReference>
<keyword evidence="4 6" id="KW-0418">Kinase</keyword>
<dbReference type="InterPro" id="IPR027417">
    <property type="entry name" value="P-loop_NTPase"/>
</dbReference>
<keyword evidence="3" id="KW-0547">Nucleotide-binding</keyword>
<dbReference type="Pfam" id="PF00406">
    <property type="entry name" value="ADK"/>
    <property type="match status" value="1"/>
</dbReference>
<keyword evidence="7" id="KW-1185">Reference proteome</keyword>
<sequence length="288" mass="31966">MAAWQLESNTVTMGATLDSFDSNWENAQELLHGALCQNFQVDELCWEALLLAQGKGRVSPEDLETVPTAELITELRRRHDLLNRKPANVAVLGPPCAGKDTQADALRRAFGLCRISGKDLLGDSGASSDEQAVSKLAELLERPQCRRGFVLDGFPRTVAQAARLEEELSKRKKGLDTAIFLDAPKDILLERCQGRLLHEASGRLYHDSHRTPLEKGVDDFTGDPLIRPSFQESKLKEDLERHQKDSTLLRQFFSKKGCYVGEVDATKRAEEVGSACIESVRARAHTAE</sequence>
<proteinExistence type="inferred from homology"/>
<evidence type="ECO:0000256" key="3">
    <source>
        <dbReference type="ARBA" id="ARBA00022741"/>
    </source>
</evidence>